<organism evidence="2 3">
    <name type="scientific">Anaerobacillus alkaliphilus</name>
    <dbReference type="NCBI Taxonomy" id="1548597"/>
    <lineage>
        <taxon>Bacteria</taxon>
        <taxon>Bacillati</taxon>
        <taxon>Bacillota</taxon>
        <taxon>Bacilli</taxon>
        <taxon>Bacillales</taxon>
        <taxon>Bacillaceae</taxon>
        <taxon>Anaerobacillus</taxon>
    </lineage>
</organism>
<evidence type="ECO:0000313" key="2">
    <source>
        <dbReference type="EMBL" id="RXI97783.1"/>
    </source>
</evidence>
<dbReference type="AlphaFoldDB" id="A0A4Q0VNA1"/>
<comment type="caution">
    <text evidence="2">The sequence shown here is derived from an EMBL/GenBank/DDBJ whole genome shotgun (WGS) entry which is preliminary data.</text>
</comment>
<sequence>MLTKVQLFLVSLLAPVLGVALYLNITNPYIGLEDPSFSEDQQTIKIQHEIMRQNLFEKRELISEVQSVTKISNEILELVQESAHEELLAYMEQQARLESIVDVSARQQKMSADLIEQLLATMLGDPIGQTFGENSIVKIYSLEEAGYRGYMAKVRLQNPNAIRMVLANDQIASDGETTSQSAARTGAILAINAGGFTRQNGKLYPIGITVVDGEIVTFYDTSLSFIGFNKQGRLVGGNVTSRADVEKLEVMQGASFLPTLLKSGEKQPIPARWANTRHPRTLIGHFDNGDLFFMVVDGRRGGWSNGVTLEEAQDKLLEFNIRDAYNLDGGGSSTFYYNGKILNKPSDGVERRVTTNIIVIP</sequence>
<evidence type="ECO:0000259" key="1">
    <source>
        <dbReference type="Pfam" id="PF09992"/>
    </source>
</evidence>
<dbReference type="PANTHER" id="PTHR40446:SF2">
    <property type="entry name" value="N-ACETYLGLUCOSAMINE-1-PHOSPHODIESTER ALPHA-N-ACETYLGLUCOSAMINIDASE"/>
    <property type="match status" value="1"/>
</dbReference>
<protein>
    <submittedName>
        <fullName evidence="2">Phosphodiester glycosidase family protein</fullName>
    </submittedName>
</protein>
<proteinExistence type="predicted"/>
<keyword evidence="2" id="KW-0378">Hydrolase</keyword>
<dbReference type="Pfam" id="PF09992">
    <property type="entry name" value="NAGPA"/>
    <property type="match status" value="1"/>
</dbReference>
<accession>A0A4Q0VNA1</accession>
<name>A0A4Q0VNA1_9BACI</name>
<dbReference type="GO" id="GO:0016798">
    <property type="term" value="F:hydrolase activity, acting on glycosyl bonds"/>
    <property type="evidence" value="ECO:0007669"/>
    <property type="project" value="UniProtKB-KW"/>
</dbReference>
<evidence type="ECO:0000313" key="3">
    <source>
        <dbReference type="Proteomes" id="UP000290649"/>
    </source>
</evidence>
<dbReference type="InterPro" id="IPR018711">
    <property type="entry name" value="NAGPA"/>
</dbReference>
<dbReference type="PANTHER" id="PTHR40446">
    <property type="entry name" value="N-ACETYLGLUCOSAMINE-1-PHOSPHODIESTER ALPHA-N-ACETYLGLUCOSAMINIDASE"/>
    <property type="match status" value="1"/>
</dbReference>
<dbReference type="OrthoDB" id="9809781at2"/>
<reference evidence="2 3" key="1">
    <citation type="journal article" date="2019" name="Int. J. Syst. Evol. Microbiol.">
        <title>Anaerobacillus alkaliphilus sp. nov., a novel alkaliphilic and moderately halophilic bacterium.</title>
        <authorList>
            <person name="Borsodi A.K."/>
            <person name="Aszalos J.M."/>
            <person name="Bihari P."/>
            <person name="Nagy I."/>
            <person name="Schumann P."/>
            <person name="Sproer C."/>
            <person name="Kovacs A.L."/>
            <person name="Boka K."/>
            <person name="Dobosy P."/>
            <person name="Ovari M."/>
            <person name="Szili-Kovacs T."/>
            <person name="Toth E."/>
        </authorList>
    </citation>
    <scope>NUCLEOTIDE SEQUENCE [LARGE SCALE GENOMIC DNA]</scope>
    <source>
        <strain evidence="2 3">B16-10</strain>
    </source>
</reference>
<keyword evidence="2" id="KW-0326">Glycosidase</keyword>
<dbReference type="EMBL" id="QOUX01000046">
    <property type="protein sequence ID" value="RXI97783.1"/>
    <property type="molecule type" value="Genomic_DNA"/>
</dbReference>
<feature type="domain" description="Phosphodiester glycosidase" evidence="1">
    <location>
        <begin position="186"/>
        <end position="359"/>
    </location>
</feature>
<dbReference type="RefSeq" id="WP_129079148.1">
    <property type="nucleotide sequence ID" value="NZ_QOUX01000046.1"/>
</dbReference>
<keyword evidence="3" id="KW-1185">Reference proteome</keyword>
<dbReference type="Proteomes" id="UP000290649">
    <property type="component" value="Unassembled WGS sequence"/>
</dbReference>
<gene>
    <name evidence="2" type="ORF">DS745_15560</name>
</gene>